<dbReference type="InterPro" id="IPR000847">
    <property type="entry name" value="LysR_HTH_N"/>
</dbReference>
<dbReference type="Gene3D" id="1.10.10.10">
    <property type="entry name" value="Winged helix-like DNA-binding domain superfamily/Winged helix DNA-binding domain"/>
    <property type="match status" value="1"/>
</dbReference>
<evidence type="ECO:0000256" key="2">
    <source>
        <dbReference type="ARBA" id="ARBA00023015"/>
    </source>
</evidence>
<evidence type="ECO:0000256" key="1">
    <source>
        <dbReference type="ARBA" id="ARBA00009437"/>
    </source>
</evidence>
<name>A0A2A4FQF9_9SPHN</name>
<dbReference type="SUPFAM" id="SSF53850">
    <property type="entry name" value="Periplasmic binding protein-like II"/>
    <property type="match status" value="1"/>
</dbReference>
<dbReference type="SUPFAM" id="SSF46785">
    <property type="entry name" value="Winged helix' DNA-binding domain"/>
    <property type="match status" value="1"/>
</dbReference>
<dbReference type="KEGG" id="rdi:CMV14_04650"/>
<comment type="similarity">
    <text evidence="1">Belongs to the LysR transcriptional regulatory family.</text>
</comment>
<dbReference type="InterPro" id="IPR036388">
    <property type="entry name" value="WH-like_DNA-bd_sf"/>
</dbReference>
<dbReference type="PANTHER" id="PTHR30537:SF10">
    <property type="entry name" value="TRANSCRIPTIONAL REGULATOR-RELATED"/>
    <property type="match status" value="1"/>
</dbReference>
<keyword evidence="3" id="KW-0238">DNA-binding</keyword>
<dbReference type="RefSeq" id="WP_066968647.1">
    <property type="nucleotide sequence ID" value="NZ_CP023449.1"/>
</dbReference>
<dbReference type="GO" id="GO:0043565">
    <property type="term" value="F:sequence-specific DNA binding"/>
    <property type="evidence" value="ECO:0007669"/>
    <property type="project" value="TreeGrafter"/>
</dbReference>
<dbReference type="PROSITE" id="PS50931">
    <property type="entry name" value="HTH_LYSR"/>
    <property type="match status" value="1"/>
</dbReference>
<dbReference type="InterPro" id="IPR005119">
    <property type="entry name" value="LysR_subst-bd"/>
</dbReference>
<dbReference type="Gene3D" id="3.40.190.290">
    <property type="match status" value="1"/>
</dbReference>
<evidence type="ECO:0000256" key="3">
    <source>
        <dbReference type="ARBA" id="ARBA00023125"/>
    </source>
</evidence>
<dbReference type="FunFam" id="1.10.10.10:FF:000001">
    <property type="entry name" value="LysR family transcriptional regulator"/>
    <property type="match status" value="1"/>
</dbReference>
<dbReference type="OrthoDB" id="9813056at2"/>
<gene>
    <name evidence="6" type="ORF">COO09_20145</name>
</gene>
<dbReference type="Proteomes" id="UP000218934">
    <property type="component" value="Unassembled WGS sequence"/>
</dbReference>
<evidence type="ECO:0000313" key="7">
    <source>
        <dbReference type="Proteomes" id="UP000218934"/>
    </source>
</evidence>
<evidence type="ECO:0000256" key="4">
    <source>
        <dbReference type="ARBA" id="ARBA00023163"/>
    </source>
</evidence>
<accession>A0A2A4FQF9</accession>
<proteinExistence type="inferred from homology"/>
<reference evidence="6 7" key="1">
    <citation type="submission" date="2017-09" db="EMBL/GenBank/DDBJ databases">
        <title>The Catabolism of 3,6-Dichlorosalicylic acid is Initiated by the Cytochrome P450 Monooxygenase DsmABC in Rhizorhabdus dicambivorans Ndbn-20.</title>
        <authorList>
            <person name="Na L."/>
        </authorList>
    </citation>
    <scope>NUCLEOTIDE SEQUENCE [LARGE SCALE GENOMIC DNA]</scope>
    <source>
        <strain evidence="6 7">Ndbn-20m</strain>
    </source>
</reference>
<evidence type="ECO:0000313" key="6">
    <source>
        <dbReference type="EMBL" id="PCE40407.1"/>
    </source>
</evidence>
<dbReference type="EMBL" id="NWUF01000028">
    <property type="protein sequence ID" value="PCE40407.1"/>
    <property type="molecule type" value="Genomic_DNA"/>
</dbReference>
<dbReference type="Pfam" id="PF00126">
    <property type="entry name" value="HTH_1"/>
    <property type="match status" value="1"/>
</dbReference>
<dbReference type="GO" id="GO:0006351">
    <property type="term" value="P:DNA-templated transcription"/>
    <property type="evidence" value="ECO:0007669"/>
    <property type="project" value="TreeGrafter"/>
</dbReference>
<dbReference type="InterPro" id="IPR036390">
    <property type="entry name" value="WH_DNA-bd_sf"/>
</dbReference>
<keyword evidence="2" id="KW-0805">Transcription regulation</keyword>
<sequence length="296" mass="32986">MSSWEGLEEIVAIAETGSFVGAARRLNVSPSHVSRIVQRLEHRLKVELFTRTTRTVRPTEMGRTLVDQSRRIIEERDEALLMVRGQGEMQGGLRLTCSTTLGERFVAPIIGRFLMEHPKISVTLELTNRVIDLVGEDFDVAIRTGHPLDQRLAARQIAARSVISCAAPDYIDRNGRPACPADLERHECLIGINSTWHFMEGGQRRNLVPAGRLRCNSGAAVVEAALAGMGICQLPAFYVRDHIHQGRLVAVLEDHADAPEPIWAVYPQRRYLLPKVQRIIAALEAELDDRINPATP</sequence>
<comment type="caution">
    <text evidence="6">The sequence shown here is derived from an EMBL/GenBank/DDBJ whole genome shotgun (WGS) entry which is preliminary data.</text>
</comment>
<keyword evidence="4" id="KW-0804">Transcription</keyword>
<feature type="domain" description="HTH lysR-type" evidence="5">
    <location>
        <begin position="11"/>
        <end position="59"/>
    </location>
</feature>
<organism evidence="6 7">
    <name type="scientific">Rhizorhabdus dicambivorans</name>
    <dbReference type="NCBI Taxonomy" id="1850238"/>
    <lineage>
        <taxon>Bacteria</taxon>
        <taxon>Pseudomonadati</taxon>
        <taxon>Pseudomonadota</taxon>
        <taxon>Alphaproteobacteria</taxon>
        <taxon>Sphingomonadales</taxon>
        <taxon>Sphingomonadaceae</taxon>
        <taxon>Rhizorhabdus</taxon>
    </lineage>
</organism>
<protein>
    <submittedName>
        <fullName evidence="6">LysR family transcriptional regulator</fullName>
    </submittedName>
</protein>
<dbReference type="FunFam" id="3.40.190.290:FF:000001">
    <property type="entry name" value="Transcriptional regulator, LysR family"/>
    <property type="match status" value="1"/>
</dbReference>
<evidence type="ECO:0000259" key="5">
    <source>
        <dbReference type="PROSITE" id="PS50931"/>
    </source>
</evidence>
<dbReference type="PANTHER" id="PTHR30537">
    <property type="entry name" value="HTH-TYPE TRANSCRIPTIONAL REGULATOR"/>
    <property type="match status" value="1"/>
</dbReference>
<dbReference type="AlphaFoldDB" id="A0A2A4FQF9"/>
<dbReference type="Pfam" id="PF03466">
    <property type="entry name" value="LysR_substrate"/>
    <property type="match status" value="1"/>
</dbReference>
<dbReference type="InterPro" id="IPR058163">
    <property type="entry name" value="LysR-type_TF_proteobact-type"/>
</dbReference>
<dbReference type="GO" id="GO:0003700">
    <property type="term" value="F:DNA-binding transcription factor activity"/>
    <property type="evidence" value="ECO:0007669"/>
    <property type="project" value="InterPro"/>
</dbReference>
<keyword evidence="7" id="KW-1185">Reference proteome</keyword>